<dbReference type="AlphaFoldDB" id="A0A4V3IXB1"/>
<comment type="caution">
    <text evidence="1">The sequence shown here is derived from an EMBL/GenBank/DDBJ whole genome shotgun (WGS) entry which is preliminary data.</text>
</comment>
<protein>
    <recommendedName>
        <fullName evidence="3">MmcQ/YjbR family DNA-binding protein</fullName>
    </recommendedName>
</protein>
<accession>A0A4V3IXB1</accession>
<gene>
    <name evidence="1" type="ORF">E3T61_11280</name>
</gene>
<dbReference type="RefSeq" id="WP_134640943.1">
    <property type="nucleotide sequence ID" value="NZ_SOHM01000025.1"/>
</dbReference>
<proteinExistence type="predicted"/>
<evidence type="ECO:0000313" key="2">
    <source>
        <dbReference type="Proteomes" id="UP000298468"/>
    </source>
</evidence>
<dbReference type="EMBL" id="SOHM01000025">
    <property type="protein sequence ID" value="TFD89483.1"/>
    <property type="molecule type" value="Genomic_DNA"/>
</dbReference>
<dbReference type="Proteomes" id="UP000298468">
    <property type="component" value="Unassembled WGS sequence"/>
</dbReference>
<organism evidence="1 2">
    <name type="scientific">Cryobacterium lactosi</name>
    <dbReference type="NCBI Taxonomy" id="1259202"/>
    <lineage>
        <taxon>Bacteria</taxon>
        <taxon>Bacillati</taxon>
        <taxon>Actinomycetota</taxon>
        <taxon>Actinomycetes</taxon>
        <taxon>Micrococcales</taxon>
        <taxon>Microbacteriaceae</taxon>
        <taxon>Cryobacterium</taxon>
    </lineage>
</organism>
<keyword evidence="2" id="KW-1185">Reference proteome</keyword>
<evidence type="ECO:0008006" key="3">
    <source>
        <dbReference type="Google" id="ProtNLM"/>
    </source>
</evidence>
<dbReference type="OrthoDB" id="8779526at2"/>
<reference evidence="1 2" key="1">
    <citation type="submission" date="2019-03" db="EMBL/GenBank/DDBJ databases">
        <title>Genomics of glacier-inhabiting Cryobacterium strains.</title>
        <authorList>
            <person name="Liu Q."/>
            <person name="Xin Y.-H."/>
        </authorList>
    </citation>
    <scope>NUCLEOTIDE SEQUENCE [LARGE SCALE GENOMIC DNA]</scope>
    <source>
        <strain evidence="1 2">Sr59</strain>
    </source>
</reference>
<evidence type="ECO:0000313" key="1">
    <source>
        <dbReference type="EMBL" id="TFD89483.1"/>
    </source>
</evidence>
<name>A0A4V3IXB1_9MICO</name>
<sequence>MGDSAAHDSAAQNDRTAEAYAASVVALHALISELPAHPRVTHGRMFNGDGVMVHEKVFAFIGRNGDLVAKVPEPRVLEMVALEAGVPVVMGRRTMREWVRLPAEAGVGAWSELLDEAYSFGLSRPASIR</sequence>